<gene>
    <name evidence="1" type="ORF">SOCE836_028340</name>
</gene>
<dbReference type="EMBL" id="CP012672">
    <property type="protein sequence ID" value="AUX30723.1"/>
    <property type="molecule type" value="Genomic_DNA"/>
</dbReference>
<organism evidence="1 2">
    <name type="scientific">Sorangium cellulosum</name>
    <name type="common">Polyangium cellulosum</name>
    <dbReference type="NCBI Taxonomy" id="56"/>
    <lineage>
        <taxon>Bacteria</taxon>
        <taxon>Pseudomonadati</taxon>
        <taxon>Myxococcota</taxon>
        <taxon>Polyangia</taxon>
        <taxon>Polyangiales</taxon>
        <taxon>Polyangiaceae</taxon>
        <taxon>Sorangium</taxon>
    </lineage>
</organism>
<dbReference type="Proteomes" id="UP000295497">
    <property type="component" value="Chromosome"/>
</dbReference>
<proteinExistence type="predicted"/>
<reference evidence="1 2" key="1">
    <citation type="submission" date="2015-09" db="EMBL/GenBank/DDBJ databases">
        <title>Sorangium comparison.</title>
        <authorList>
            <person name="Zaburannyi N."/>
            <person name="Bunk B."/>
            <person name="Overmann J."/>
            <person name="Mueller R."/>
        </authorList>
    </citation>
    <scope>NUCLEOTIDE SEQUENCE [LARGE SCALE GENOMIC DNA]</scope>
    <source>
        <strain evidence="1 2">So ce836</strain>
    </source>
</reference>
<dbReference type="AlphaFoldDB" id="A0A4P2QMI0"/>
<evidence type="ECO:0000313" key="2">
    <source>
        <dbReference type="Proteomes" id="UP000295497"/>
    </source>
</evidence>
<evidence type="ECO:0000313" key="1">
    <source>
        <dbReference type="EMBL" id="AUX30723.1"/>
    </source>
</evidence>
<sequence length="50" mass="5255">MRSERRQGSEHPPDGVLYDLTDLARSQVSVSPAGRATMTAALAAPADDSV</sequence>
<dbReference type="RefSeq" id="WP_207217839.1">
    <property type="nucleotide sequence ID" value="NZ_CP012672.1"/>
</dbReference>
<accession>A0A4P2QMI0</accession>
<name>A0A4P2QMI0_SORCE</name>
<protein>
    <submittedName>
        <fullName evidence="1">Uncharacterized protein</fullName>
    </submittedName>
</protein>